<feature type="domain" description="N-acetyltransferase" evidence="7">
    <location>
        <begin position="42"/>
        <end position="185"/>
    </location>
</feature>
<dbReference type="EC" id="2.3.1.4" evidence="6"/>
<dbReference type="OMA" id="NQRYDWI"/>
<evidence type="ECO:0000259" key="7">
    <source>
        <dbReference type="PROSITE" id="PS51186"/>
    </source>
</evidence>
<comment type="catalytic activity">
    <reaction evidence="5 6">
        <text>D-glucosamine 6-phosphate + acetyl-CoA = N-acetyl-D-glucosamine 6-phosphate + CoA + H(+)</text>
        <dbReference type="Rhea" id="RHEA:10292"/>
        <dbReference type="ChEBI" id="CHEBI:15378"/>
        <dbReference type="ChEBI" id="CHEBI:57287"/>
        <dbReference type="ChEBI" id="CHEBI:57288"/>
        <dbReference type="ChEBI" id="CHEBI:57513"/>
        <dbReference type="ChEBI" id="CHEBI:58725"/>
        <dbReference type="EC" id="2.3.1.4"/>
    </reaction>
</comment>
<dbReference type="PANTHER" id="PTHR13355:SF11">
    <property type="entry name" value="GLUCOSAMINE 6-PHOSPHATE N-ACETYLTRANSFERASE"/>
    <property type="match status" value="1"/>
</dbReference>
<evidence type="ECO:0000313" key="8">
    <source>
        <dbReference type="Proteomes" id="UP000694845"/>
    </source>
</evidence>
<dbReference type="CTD" id="64841"/>
<dbReference type="Pfam" id="PF00583">
    <property type="entry name" value="Acetyltransf_1"/>
    <property type="match status" value="1"/>
</dbReference>
<evidence type="ECO:0000256" key="1">
    <source>
        <dbReference type="ARBA" id="ARBA00004832"/>
    </source>
</evidence>
<evidence type="ECO:0000256" key="6">
    <source>
        <dbReference type="RuleBase" id="RU365086"/>
    </source>
</evidence>
<dbReference type="InterPro" id="IPR016181">
    <property type="entry name" value="Acyl_CoA_acyltransferase"/>
</dbReference>
<keyword evidence="4 6" id="KW-0012">Acyltransferase</keyword>
<keyword evidence="3 6" id="KW-0808">Transferase</keyword>
<evidence type="ECO:0000256" key="5">
    <source>
        <dbReference type="ARBA" id="ARBA00048964"/>
    </source>
</evidence>
<dbReference type="PANTHER" id="PTHR13355">
    <property type="entry name" value="GLUCOSAMINE 6-PHOSPHATE N-ACETYLTRANSFERASE"/>
    <property type="match status" value="1"/>
</dbReference>
<evidence type="ECO:0000256" key="3">
    <source>
        <dbReference type="ARBA" id="ARBA00022679"/>
    </source>
</evidence>
<dbReference type="RefSeq" id="XP_022097365.1">
    <property type="nucleotide sequence ID" value="XM_022241673.1"/>
</dbReference>
<keyword evidence="8" id="KW-1185">Reference proteome</keyword>
<comment type="similarity">
    <text evidence="2 6">Belongs to the acetyltransferase family. GNA1 subfamily.</text>
</comment>
<dbReference type="InterPro" id="IPR000182">
    <property type="entry name" value="GNAT_dom"/>
</dbReference>
<dbReference type="UniPathway" id="UPA00113">
    <property type="reaction ID" value="UER00529"/>
</dbReference>
<dbReference type="GeneID" id="110982904"/>
<dbReference type="PROSITE" id="PS51186">
    <property type="entry name" value="GNAT"/>
    <property type="match status" value="1"/>
</dbReference>
<dbReference type="GO" id="GO:0006048">
    <property type="term" value="P:UDP-N-acetylglucosamine biosynthetic process"/>
    <property type="evidence" value="ECO:0007669"/>
    <property type="project" value="UniProtKB-UniRule"/>
</dbReference>
<dbReference type="OrthoDB" id="10039976at2759"/>
<proteinExistence type="inferred from homology"/>
<gene>
    <name evidence="9" type="primary">LOC110982904</name>
</gene>
<accession>A0A8B7YXZ9</accession>
<dbReference type="AlphaFoldDB" id="A0A8B7YXZ9"/>
<reference evidence="9" key="1">
    <citation type="submission" date="2025-08" db="UniProtKB">
        <authorList>
            <consortium name="RefSeq"/>
        </authorList>
    </citation>
    <scope>IDENTIFICATION</scope>
</reference>
<dbReference type="InterPro" id="IPR039143">
    <property type="entry name" value="GNPNAT1-like"/>
</dbReference>
<name>A0A8B7YXZ9_ACAPL</name>
<evidence type="ECO:0000256" key="4">
    <source>
        <dbReference type="ARBA" id="ARBA00023315"/>
    </source>
</evidence>
<dbReference type="SUPFAM" id="SSF55729">
    <property type="entry name" value="Acyl-CoA N-acyltransferases (Nat)"/>
    <property type="match status" value="1"/>
</dbReference>
<organism evidence="8 9">
    <name type="scientific">Acanthaster planci</name>
    <name type="common">Crown-of-thorns starfish</name>
    <dbReference type="NCBI Taxonomy" id="133434"/>
    <lineage>
        <taxon>Eukaryota</taxon>
        <taxon>Metazoa</taxon>
        <taxon>Echinodermata</taxon>
        <taxon>Eleutherozoa</taxon>
        <taxon>Asterozoa</taxon>
        <taxon>Asteroidea</taxon>
        <taxon>Valvatacea</taxon>
        <taxon>Valvatida</taxon>
        <taxon>Acanthasteridae</taxon>
        <taxon>Acanthaster</taxon>
    </lineage>
</organism>
<dbReference type="FunFam" id="3.40.630.30:FF:000043">
    <property type="entry name" value="Glucosamine 6-phosphate N-acetyltransferase"/>
    <property type="match status" value="1"/>
</dbReference>
<evidence type="ECO:0000313" key="9">
    <source>
        <dbReference type="RefSeq" id="XP_022097365.1"/>
    </source>
</evidence>
<dbReference type="Proteomes" id="UP000694845">
    <property type="component" value="Unplaced"/>
</dbReference>
<dbReference type="CDD" id="cd04301">
    <property type="entry name" value="NAT_SF"/>
    <property type="match status" value="1"/>
</dbReference>
<dbReference type="KEGG" id="aplc:110982904"/>
<sequence length="185" mass="21003">MENGMEDILMYDKSLLTGIDFEGRSKVKFHSSASPSNPGDSLVLRPLSTGDFERGYMQLLSELTVVGEVTLDKYLARFNKMKEGGMYYVTVVEDTSRNCIVASATLILEQKFIHECALRGRIEEVVVHKDYRGKQLGKLLMSALTLLSQDLGCYKTTLECGESNIPFYEKFGYVKDKEVYMQNRH</sequence>
<evidence type="ECO:0000256" key="2">
    <source>
        <dbReference type="ARBA" id="ARBA00006048"/>
    </source>
</evidence>
<comment type="pathway">
    <text evidence="1 6">Nucleotide-sugar biosynthesis; UDP-N-acetyl-alpha-D-glucosamine biosynthesis; N-acetyl-alpha-D-glucosamine 1-phosphate from alpha-D-glucosamine 6-phosphate (route I): step 1/2.</text>
</comment>
<dbReference type="GO" id="GO:0004343">
    <property type="term" value="F:glucosamine 6-phosphate N-acetyltransferase activity"/>
    <property type="evidence" value="ECO:0007669"/>
    <property type="project" value="UniProtKB-UniRule"/>
</dbReference>
<protein>
    <recommendedName>
        <fullName evidence="6">Glucosamine 6-phosphate N-acetyltransferase</fullName>
        <ecNumber evidence="6">2.3.1.4</ecNumber>
    </recommendedName>
</protein>
<dbReference type="Gene3D" id="3.40.630.30">
    <property type="match status" value="1"/>
</dbReference>